<evidence type="ECO:0000313" key="4">
    <source>
        <dbReference type="Proteomes" id="UP001500902"/>
    </source>
</evidence>
<keyword evidence="3" id="KW-0540">Nuclease</keyword>
<accession>A0ABP7CB64</accession>
<keyword evidence="1" id="KW-0732">Signal</keyword>
<dbReference type="GO" id="GO:0004519">
    <property type="term" value="F:endonuclease activity"/>
    <property type="evidence" value="ECO:0007669"/>
    <property type="project" value="UniProtKB-KW"/>
</dbReference>
<dbReference type="InterPro" id="IPR036691">
    <property type="entry name" value="Endo/exonu/phosph_ase_sf"/>
</dbReference>
<dbReference type="PANTHER" id="PTHR14859:SF15">
    <property type="entry name" value="ENDONUCLEASE_EXONUCLEASE_PHOSPHATASE DOMAIN-CONTAINING PROTEIN"/>
    <property type="match status" value="1"/>
</dbReference>
<dbReference type="Proteomes" id="UP001500902">
    <property type="component" value="Unassembled WGS sequence"/>
</dbReference>
<dbReference type="Gene3D" id="3.60.10.10">
    <property type="entry name" value="Endonuclease/exonuclease/phosphatase"/>
    <property type="match status" value="1"/>
</dbReference>
<keyword evidence="3" id="KW-0255">Endonuclease</keyword>
<dbReference type="RefSeq" id="WP_344884142.1">
    <property type="nucleotide sequence ID" value="NZ_BAAAZP010000100.1"/>
</dbReference>
<dbReference type="PANTHER" id="PTHR14859">
    <property type="entry name" value="CALCOFLUOR WHITE HYPERSENSITIVE PROTEIN PRECURSOR"/>
    <property type="match status" value="1"/>
</dbReference>
<dbReference type="SUPFAM" id="SSF56219">
    <property type="entry name" value="DNase I-like"/>
    <property type="match status" value="1"/>
</dbReference>
<keyword evidence="4" id="KW-1185">Reference proteome</keyword>
<dbReference type="InterPro" id="IPR005135">
    <property type="entry name" value="Endo/exonuclease/phosphatase"/>
</dbReference>
<protein>
    <submittedName>
        <fullName evidence="3">Endonuclease/exonuclease/phosphatase family protein</fullName>
    </submittedName>
</protein>
<evidence type="ECO:0000259" key="2">
    <source>
        <dbReference type="Pfam" id="PF03372"/>
    </source>
</evidence>
<gene>
    <name evidence="3" type="ORF">GCM10022224_054990</name>
</gene>
<reference evidence="4" key="1">
    <citation type="journal article" date="2019" name="Int. J. Syst. Evol. Microbiol.">
        <title>The Global Catalogue of Microorganisms (GCM) 10K type strain sequencing project: providing services to taxonomists for standard genome sequencing and annotation.</title>
        <authorList>
            <consortium name="The Broad Institute Genomics Platform"/>
            <consortium name="The Broad Institute Genome Sequencing Center for Infectious Disease"/>
            <person name="Wu L."/>
            <person name="Ma J."/>
        </authorList>
    </citation>
    <scope>NUCLEOTIDE SEQUENCE [LARGE SCALE GENOMIC DNA]</scope>
    <source>
        <strain evidence="4">JCM 16904</strain>
    </source>
</reference>
<feature type="domain" description="Endonuclease/exonuclease/phosphatase" evidence="2">
    <location>
        <begin position="39"/>
        <end position="268"/>
    </location>
</feature>
<dbReference type="Pfam" id="PF03372">
    <property type="entry name" value="Exo_endo_phos"/>
    <property type="match status" value="1"/>
</dbReference>
<evidence type="ECO:0000256" key="1">
    <source>
        <dbReference type="SAM" id="SignalP"/>
    </source>
</evidence>
<feature type="signal peptide" evidence="1">
    <location>
        <begin position="1"/>
        <end position="27"/>
    </location>
</feature>
<proteinExistence type="predicted"/>
<sequence>MRRFFLTTTLIAAALATVLAVPSPALAEAQGREVRLRVATYNIHAGAGQDGRFDLARQVDAIRALNADVIALQEVDAHWDARSEWRDLATELAGALRMRVYFGPIYDLDPPQEGAPRRQYGNAILSRYPILHAENHSVTRLSTQTPNPVPAPAPGFPEVVVNAKGARVHVYATHLDYRADPAVRQAQVADMLKIMAGKGAQVLLGDFNARSDAPELAPLWRELTDAMAGRPETTYPADVPDRRIDYVAVSRSVRVLAAEVPRTTASDHLPVVADIAVGRGR</sequence>
<name>A0ABP7CB64_9ACTN</name>
<dbReference type="EMBL" id="BAAAZP010000100">
    <property type="protein sequence ID" value="GAA3683412.1"/>
    <property type="molecule type" value="Genomic_DNA"/>
</dbReference>
<feature type="chain" id="PRO_5046460423" evidence="1">
    <location>
        <begin position="28"/>
        <end position="281"/>
    </location>
</feature>
<organism evidence="3 4">
    <name type="scientific">Nonomuraea antimicrobica</name>
    <dbReference type="NCBI Taxonomy" id="561173"/>
    <lineage>
        <taxon>Bacteria</taxon>
        <taxon>Bacillati</taxon>
        <taxon>Actinomycetota</taxon>
        <taxon>Actinomycetes</taxon>
        <taxon>Streptosporangiales</taxon>
        <taxon>Streptosporangiaceae</taxon>
        <taxon>Nonomuraea</taxon>
    </lineage>
</organism>
<keyword evidence="3" id="KW-0378">Hydrolase</keyword>
<evidence type="ECO:0000313" key="3">
    <source>
        <dbReference type="EMBL" id="GAA3683412.1"/>
    </source>
</evidence>
<dbReference type="InterPro" id="IPR051916">
    <property type="entry name" value="GPI-anchor_lipid_remodeler"/>
</dbReference>
<comment type="caution">
    <text evidence="3">The sequence shown here is derived from an EMBL/GenBank/DDBJ whole genome shotgun (WGS) entry which is preliminary data.</text>
</comment>